<dbReference type="Proteomes" id="UP000187455">
    <property type="component" value="Unassembled WGS sequence"/>
</dbReference>
<feature type="region of interest" description="Disordered" evidence="1">
    <location>
        <begin position="187"/>
        <end position="216"/>
    </location>
</feature>
<evidence type="ECO:0000313" key="3">
    <source>
        <dbReference type="Proteomes" id="UP000187455"/>
    </source>
</evidence>
<protein>
    <submittedName>
        <fullName evidence="2">Uncharacterized protein</fullName>
    </submittedName>
</protein>
<feature type="compositionally biased region" description="Low complexity" evidence="1">
    <location>
        <begin position="28"/>
        <end position="44"/>
    </location>
</feature>
<proteinExistence type="predicted"/>
<organism evidence="2 3">
    <name type="scientific">Smittium mucronatum</name>
    <dbReference type="NCBI Taxonomy" id="133383"/>
    <lineage>
        <taxon>Eukaryota</taxon>
        <taxon>Fungi</taxon>
        <taxon>Fungi incertae sedis</taxon>
        <taxon>Zoopagomycota</taxon>
        <taxon>Kickxellomycotina</taxon>
        <taxon>Harpellomycetes</taxon>
        <taxon>Harpellales</taxon>
        <taxon>Legeriomycetaceae</taxon>
        <taxon>Smittium</taxon>
    </lineage>
</organism>
<accession>A0A1R0H4M3</accession>
<comment type="caution">
    <text evidence="2">The sequence shown here is derived from an EMBL/GenBank/DDBJ whole genome shotgun (WGS) entry which is preliminary data.</text>
</comment>
<reference evidence="2 3" key="1">
    <citation type="journal article" date="2016" name="Mol. Biol. Evol.">
        <title>Genome-Wide Survey of Gut Fungi (Harpellales) Reveals the First Horizontally Transferred Ubiquitin Gene from a Mosquito Host.</title>
        <authorList>
            <person name="Wang Y."/>
            <person name="White M.M."/>
            <person name="Kvist S."/>
            <person name="Moncalvo J.M."/>
        </authorList>
    </citation>
    <scope>NUCLEOTIDE SEQUENCE [LARGE SCALE GENOMIC DNA]</scope>
    <source>
        <strain evidence="2 3">ALG-7-W6</strain>
    </source>
</reference>
<name>A0A1R0H4M3_9FUNG</name>
<keyword evidence="3" id="KW-1185">Reference proteome</keyword>
<dbReference type="EMBL" id="LSSL01000653">
    <property type="protein sequence ID" value="OLY84018.1"/>
    <property type="molecule type" value="Genomic_DNA"/>
</dbReference>
<evidence type="ECO:0000313" key="2">
    <source>
        <dbReference type="EMBL" id="OLY84018.1"/>
    </source>
</evidence>
<sequence>MLSLTSESWNAQSVIINPGSPPPPPKPTSSSQIMTSTSISTSTTTSTTRSIISILLPTQALLHLQHRPPDQLQPLLPLQLKHQPHPSPRLQLVQQHLQPAQKHHPHLLPHLLLVQQHLLNLQPPRLQLVQQNLQLLYKHNNIYLSRTNYLYYLFNFNNHHKFSLFISHNFYNNYSICLKSNSTSEYYEHSPSPTPSRNKDVHGTGSNCDCRPRSFS</sequence>
<feature type="region of interest" description="Disordered" evidence="1">
    <location>
        <begin position="13"/>
        <end position="44"/>
    </location>
</feature>
<gene>
    <name evidence="2" type="ORF">AYI68_g1822</name>
</gene>
<evidence type="ECO:0000256" key="1">
    <source>
        <dbReference type="SAM" id="MobiDB-lite"/>
    </source>
</evidence>
<dbReference type="AlphaFoldDB" id="A0A1R0H4M3"/>